<feature type="compositionally biased region" description="Basic and acidic residues" evidence="2">
    <location>
        <begin position="191"/>
        <end position="204"/>
    </location>
</feature>
<accession>A0AAD7LNQ8</accession>
<evidence type="ECO:0000256" key="2">
    <source>
        <dbReference type="SAM" id="MobiDB-lite"/>
    </source>
</evidence>
<keyword evidence="1" id="KW-0862">Zinc</keyword>
<evidence type="ECO:0000313" key="5">
    <source>
        <dbReference type="Proteomes" id="UP001163823"/>
    </source>
</evidence>
<dbReference type="InterPro" id="IPR013083">
    <property type="entry name" value="Znf_RING/FYVE/PHD"/>
</dbReference>
<evidence type="ECO:0000256" key="1">
    <source>
        <dbReference type="PROSITE-ProRule" id="PRU00175"/>
    </source>
</evidence>
<feature type="compositionally biased region" description="Polar residues" evidence="2">
    <location>
        <begin position="174"/>
        <end position="190"/>
    </location>
</feature>
<feature type="region of interest" description="Disordered" evidence="2">
    <location>
        <begin position="77"/>
        <end position="98"/>
    </location>
</feature>
<dbReference type="SUPFAM" id="SSF57850">
    <property type="entry name" value="RING/U-box"/>
    <property type="match status" value="1"/>
</dbReference>
<dbReference type="InterPro" id="IPR001841">
    <property type="entry name" value="Znf_RING"/>
</dbReference>
<dbReference type="GO" id="GO:0008270">
    <property type="term" value="F:zinc ion binding"/>
    <property type="evidence" value="ECO:0007669"/>
    <property type="project" value="UniProtKB-KW"/>
</dbReference>
<proteinExistence type="predicted"/>
<sequence>MSANDGGPNPLAGLTLEDILGNEKRVAAEAHQLSSRTLLDIIKDEEPNKRDKKTWSTLKEKLGLKRAGATWTSSVPIPTSDIPIPFQNNNNRSPSQISGRHSISFQTVHRSPSNSGELTQLMTHQDDATMASDEQSTRYQISRRSSSHIGSTSIHSDSFQNADSSENAPPGQNLRPQISQRNSTRFPTDSESNRQERSFNTREVDDGDIDNEPARERTRLLMEALAEERSLSAREAMAAQEAAEAEAEAEAVAGAEEEDWAETAPAAGDSSGAPVRMSLMDLLEETDRQVGLEGSSYIVENQEDEEVRRGVEYNCCVCMVRHKGAAFIPCGHTFCRLCSRELWVSRGNCPLCNGFILEILDIF</sequence>
<dbReference type="SMART" id="SM00184">
    <property type="entry name" value="RING"/>
    <property type="match status" value="1"/>
</dbReference>
<feature type="compositionally biased region" description="Polar residues" evidence="2">
    <location>
        <begin position="86"/>
        <end position="98"/>
    </location>
</feature>
<organism evidence="4 5">
    <name type="scientific">Quillaja saponaria</name>
    <name type="common">Soap bark tree</name>
    <dbReference type="NCBI Taxonomy" id="32244"/>
    <lineage>
        <taxon>Eukaryota</taxon>
        <taxon>Viridiplantae</taxon>
        <taxon>Streptophyta</taxon>
        <taxon>Embryophyta</taxon>
        <taxon>Tracheophyta</taxon>
        <taxon>Spermatophyta</taxon>
        <taxon>Magnoliopsida</taxon>
        <taxon>eudicotyledons</taxon>
        <taxon>Gunneridae</taxon>
        <taxon>Pentapetalae</taxon>
        <taxon>rosids</taxon>
        <taxon>fabids</taxon>
        <taxon>Fabales</taxon>
        <taxon>Quillajaceae</taxon>
        <taxon>Quillaja</taxon>
    </lineage>
</organism>
<protein>
    <submittedName>
        <fullName evidence="4">RING/U-box superfamily protein</fullName>
    </submittedName>
</protein>
<keyword evidence="5" id="KW-1185">Reference proteome</keyword>
<name>A0AAD7LNQ8_QUISA</name>
<comment type="caution">
    <text evidence="4">The sequence shown here is derived from an EMBL/GenBank/DDBJ whole genome shotgun (WGS) entry which is preliminary data.</text>
</comment>
<dbReference type="CDD" id="cd16449">
    <property type="entry name" value="RING-HC"/>
    <property type="match status" value="1"/>
</dbReference>
<evidence type="ECO:0000313" key="4">
    <source>
        <dbReference type="EMBL" id="KAJ7961534.1"/>
    </source>
</evidence>
<evidence type="ECO:0000259" key="3">
    <source>
        <dbReference type="PROSITE" id="PS50089"/>
    </source>
</evidence>
<dbReference type="PROSITE" id="PS50089">
    <property type="entry name" value="ZF_RING_2"/>
    <property type="match status" value="1"/>
</dbReference>
<dbReference type="Gene3D" id="3.30.40.10">
    <property type="entry name" value="Zinc/RING finger domain, C3HC4 (zinc finger)"/>
    <property type="match status" value="1"/>
</dbReference>
<dbReference type="PANTHER" id="PTHR46629">
    <property type="entry name" value="OS01G0917900 PROTEIN"/>
    <property type="match status" value="1"/>
</dbReference>
<feature type="domain" description="RING-type" evidence="3">
    <location>
        <begin position="315"/>
        <end position="353"/>
    </location>
</feature>
<dbReference type="KEGG" id="qsa:O6P43_016865"/>
<dbReference type="EMBL" id="JARAOO010000007">
    <property type="protein sequence ID" value="KAJ7961534.1"/>
    <property type="molecule type" value="Genomic_DNA"/>
</dbReference>
<dbReference type="Pfam" id="PF13920">
    <property type="entry name" value="zf-C3HC4_3"/>
    <property type="match status" value="1"/>
</dbReference>
<reference evidence="4" key="1">
    <citation type="journal article" date="2023" name="Science">
        <title>Elucidation of the pathway for biosynthesis of saponin adjuvants from the soapbark tree.</title>
        <authorList>
            <person name="Reed J."/>
            <person name="Orme A."/>
            <person name="El-Demerdash A."/>
            <person name="Owen C."/>
            <person name="Martin L.B.B."/>
            <person name="Misra R.C."/>
            <person name="Kikuchi S."/>
            <person name="Rejzek M."/>
            <person name="Martin A.C."/>
            <person name="Harkess A."/>
            <person name="Leebens-Mack J."/>
            <person name="Louveau T."/>
            <person name="Stephenson M.J."/>
            <person name="Osbourn A."/>
        </authorList>
    </citation>
    <scope>NUCLEOTIDE SEQUENCE</scope>
    <source>
        <strain evidence="4">S10</strain>
    </source>
</reference>
<feature type="compositionally biased region" description="Low complexity" evidence="2">
    <location>
        <begin position="142"/>
        <end position="158"/>
    </location>
</feature>
<keyword evidence="1" id="KW-0863">Zinc-finger</keyword>
<gene>
    <name evidence="4" type="ORF">O6P43_016865</name>
</gene>
<feature type="region of interest" description="Disordered" evidence="2">
    <location>
        <begin position="127"/>
        <end position="214"/>
    </location>
</feature>
<keyword evidence="1" id="KW-0479">Metal-binding</keyword>
<dbReference type="AlphaFoldDB" id="A0AAD7LNQ8"/>
<dbReference type="Proteomes" id="UP001163823">
    <property type="component" value="Chromosome 7"/>
</dbReference>